<evidence type="ECO:0000256" key="1">
    <source>
        <dbReference type="ARBA" id="ARBA00005254"/>
    </source>
</evidence>
<keyword evidence="3" id="KW-1185">Reference proteome</keyword>
<dbReference type="PANTHER" id="PTHR43459">
    <property type="entry name" value="ENOYL-COA HYDRATASE"/>
    <property type="match status" value="1"/>
</dbReference>
<dbReference type="Pfam" id="PF00378">
    <property type="entry name" value="ECH_1"/>
    <property type="match status" value="1"/>
</dbReference>
<name>I3E7E2_BACMM</name>
<protein>
    <submittedName>
        <fullName evidence="2">Enoyl-CoA hydratase</fullName>
        <ecNumber evidence="2">4.2.1.17</ecNumber>
    </submittedName>
</protein>
<dbReference type="eggNOG" id="COG1024">
    <property type="taxonomic scope" value="Bacteria"/>
</dbReference>
<dbReference type="Gene3D" id="3.90.226.10">
    <property type="entry name" value="2-enoyl-CoA Hydratase, Chain A, domain 1"/>
    <property type="match status" value="1"/>
</dbReference>
<dbReference type="EC" id="4.2.1.17" evidence="2"/>
<dbReference type="AlphaFoldDB" id="I3E7E2"/>
<dbReference type="EMBL" id="CP007739">
    <property type="protein sequence ID" value="AIE59241.1"/>
    <property type="molecule type" value="Genomic_DNA"/>
</dbReference>
<dbReference type="CDD" id="cd06558">
    <property type="entry name" value="crotonase-like"/>
    <property type="match status" value="1"/>
</dbReference>
<dbReference type="SUPFAM" id="SSF52096">
    <property type="entry name" value="ClpP/crotonase"/>
    <property type="match status" value="1"/>
</dbReference>
<dbReference type="Proteomes" id="UP000027602">
    <property type="component" value="Chromosome"/>
</dbReference>
<gene>
    <name evidence="2" type="ORF">BMMGA3_04005</name>
</gene>
<dbReference type="GO" id="GO:0004300">
    <property type="term" value="F:enoyl-CoA hydratase activity"/>
    <property type="evidence" value="ECO:0007669"/>
    <property type="project" value="UniProtKB-EC"/>
</dbReference>
<evidence type="ECO:0000313" key="3">
    <source>
        <dbReference type="Proteomes" id="UP000027602"/>
    </source>
</evidence>
<dbReference type="InterPro" id="IPR001753">
    <property type="entry name" value="Enoyl-CoA_hydra/iso"/>
</dbReference>
<keyword evidence="2" id="KW-0456">Lyase</keyword>
<dbReference type="InterPro" id="IPR029045">
    <property type="entry name" value="ClpP/crotonase-like_dom_sf"/>
</dbReference>
<dbReference type="Gene3D" id="1.10.12.10">
    <property type="entry name" value="Lyase 2-enoyl-coa Hydratase, Chain A, domain 2"/>
    <property type="match status" value="1"/>
</dbReference>
<organism evidence="2 3">
    <name type="scientific">Bacillus methanolicus (strain MGA3 / ATCC 53907)</name>
    <dbReference type="NCBI Taxonomy" id="796606"/>
    <lineage>
        <taxon>Bacteria</taxon>
        <taxon>Bacillati</taxon>
        <taxon>Bacillota</taxon>
        <taxon>Bacilli</taxon>
        <taxon>Bacillales</taxon>
        <taxon>Bacillaceae</taxon>
        <taxon>Bacillus</taxon>
    </lineage>
</organism>
<dbReference type="STRING" id="796606.BMMGA3_04005"/>
<proteinExistence type="inferred from homology"/>
<evidence type="ECO:0000313" key="2">
    <source>
        <dbReference type="EMBL" id="AIE59241.1"/>
    </source>
</evidence>
<dbReference type="InterPro" id="IPR014748">
    <property type="entry name" value="Enoyl-CoA_hydra_C"/>
</dbReference>
<accession>I3E7E2</accession>
<sequence length="263" mass="29275">MSIDSASNTVLVHIDGRVATLELNRPESLNALNCEMIKELTSKLKDLSYNDEIDIIVLKGSDRAFSSGGDIKAMLLEINESDFSVIMDRINELVVTLYSISKLTISAISGAAAGLGLSLALATDYIIADRASKIAMNFISIGLIPDGGAHFFLEKRLGEAKAKQVIWEGKPMTADEAYQVGLISEIAQENIDDALQRKLNDWLQKPIQAMIRTKKIMAERNRPDLLKILELEKHGQYKMRQTEDHQEGIKAFIEKRKPNFKGN</sequence>
<dbReference type="NCBIfam" id="NF005804">
    <property type="entry name" value="PRK07659.1"/>
    <property type="match status" value="1"/>
</dbReference>
<dbReference type="HOGENOM" id="CLU_009834_7_2_9"/>
<dbReference type="RefSeq" id="WP_004433365.1">
    <property type="nucleotide sequence ID" value="NZ_ADWW01000002.1"/>
</dbReference>
<reference evidence="2 3" key="1">
    <citation type="journal article" date="2015" name="BMC Genomics">
        <title>Transcriptome analysis of thermophilic methylotrophic Bacillus methanolicus MGA3 using RNA-sequencing provides detailed insights into its previously uncharted transcriptional landscape.</title>
        <authorList>
            <person name="Irla M."/>
            <person name="Neshat A."/>
            <person name="Brautaset T."/>
            <person name="Ruckert C."/>
            <person name="Kalinowski J."/>
            <person name="Wendisch V.F."/>
        </authorList>
    </citation>
    <scope>NUCLEOTIDE SEQUENCE [LARGE SCALE GENOMIC DNA]</scope>
    <source>
        <strain evidence="3">MGA3 / ATCC 53907</strain>
    </source>
</reference>
<dbReference type="OrthoDB" id="9775794at2"/>
<dbReference type="PANTHER" id="PTHR43459:SF1">
    <property type="entry name" value="EG:BACN32G11.4 PROTEIN"/>
    <property type="match status" value="1"/>
</dbReference>
<comment type="similarity">
    <text evidence="1">Belongs to the enoyl-CoA hydratase/isomerase family.</text>
</comment>
<dbReference type="KEGG" id="bmet:BMMGA3_04005"/>